<evidence type="ECO:0000313" key="2">
    <source>
        <dbReference type="Proteomes" id="UP000480425"/>
    </source>
</evidence>
<sequence>MEKQILYHGSNVIVEQPLVSIGRKDLDFGPGFYLTPLFEQASKWAARIKAIRRAKQAIVNTYEFTLPQDCKVKRFDAYDKEWLDFIVDSRKGKQPWIGYDIIEGGVADDRVIDAVEAYINGYADVEHTLRQLVYHKPNYQICILSQEIVDKYLQFKSYERI</sequence>
<dbReference type="Proteomes" id="UP000480425">
    <property type="component" value="Unassembled WGS sequence"/>
</dbReference>
<dbReference type="EMBL" id="VZCB01000072">
    <property type="protein sequence ID" value="MQN81015.1"/>
    <property type="molecule type" value="Genomic_DNA"/>
</dbReference>
<name>A0A6G1U1I4_9BACT</name>
<dbReference type="Pfam" id="PF13151">
    <property type="entry name" value="DUF3990"/>
    <property type="match status" value="1"/>
</dbReference>
<comment type="caution">
    <text evidence="1">The sequence shown here is derived from an EMBL/GenBank/DDBJ whole genome shotgun (WGS) entry which is preliminary data.</text>
</comment>
<gene>
    <name evidence="1" type="ORF">F7D73_08620</name>
</gene>
<dbReference type="InterPro" id="IPR025051">
    <property type="entry name" value="DUF3990"/>
</dbReference>
<accession>A0A6G1U1I4</accession>
<protein>
    <submittedName>
        <fullName evidence="1">DUF3990 domain-containing protein</fullName>
    </submittedName>
</protein>
<reference evidence="1 2" key="1">
    <citation type="submission" date="2019-09" db="EMBL/GenBank/DDBJ databases">
        <title>Distinct polysaccharide growth profiles of human intestinal Prevotella copri isolates.</title>
        <authorList>
            <person name="Fehlner-Peach H."/>
            <person name="Magnabosco C."/>
            <person name="Raghavan V."/>
            <person name="Scher J.U."/>
            <person name="Tett A."/>
            <person name="Cox L.M."/>
            <person name="Gottsegen C."/>
            <person name="Watters A."/>
            <person name="Wiltshire- Gordon J.D."/>
            <person name="Segata N."/>
            <person name="Bonneau R."/>
            <person name="Littman D.R."/>
        </authorList>
    </citation>
    <scope>NUCLEOTIDE SEQUENCE [LARGE SCALE GENOMIC DNA]</scope>
    <source>
        <strain evidence="2">iA622</strain>
    </source>
</reference>
<organism evidence="1 2">
    <name type="scientific">Segatella copri</name>
    <dbReference type="NCBI Taxonomy" id="165179"/>
    <lineage>
        <taxon>Bacteria</taxon>
        <taxon>Pseudomonadati</taxon>
        <taxon>Bacteroidota</taxon>
        <taxon>Bacteroidia</taxon>
        <taxon>Bacteroidales</taxon>
        <taxon>Prevotellaceae</taxon>
        <taxon>Segatella</taxon>
    </lineage>
</organism>
<dbReference type="OrthoDB" id="9813772at2"/>
<proteinExistence type="predicted"/>
<evidence type="ECO:0000313" key="1">
    <source>
        <dbReference type="EMBL" id="MQN81015.1"/>
    </source>
</evidence>
<dbReference type="RefSeq" id="WP_153123903.1">
    <property type="nucleotide sequence ID" value="NZ_VZCB01000072.1"/>
</dbReference>
<dbReference type="AlphaFoldDB" id="A0A6G1U1I4"/>